<dbReference type="Proteomes" id="UP000651010">
    <property type="component" value="Unassembled WGS sequence"/>
</dbReference>
<evidence type="ECO:0000313" key="2">
    <source>
        <dbReference type="Proteomes" id="UP000651010"/>
    </source>
</evidence>
<protein>
    <recommendedName>
        <fullName evidence="3">DUF3006 domain-containing protein</fullName>
    </recommendedName>
</protein>
<accession>A0ABR9GEN9</accession>
<dbReference type="EMBL" id="JACZZA010000014">
    <property type="protein sequence ID" value="MBE1162520.1"/>
    <property type="molecule type" value="Genomic_DNA"/>
</dbReference>
<sequence>MEVHGEYMGIAFVHEYDMNTDSRKGRIELLEPLQLETSGAEEATWEKEARKRIEDSLREIDSEPDDDSEA</sequence>
<dbReference type="RefSeq" id="WP_192557363.1">
    <property type="nucleotide sequence ID" value="NZ_JACZZA010000014.1"/>
</dbReference>
<keyword evidence="2" id="KW-1185">Reference proteome</keyword>
<evidence type="ECO:0000313" key="1">
    <source>
        <dbReference type="EMBL" id="MBE1162520.1"/>
    </source>
</evidence>
<comment type="caution">
    <text evidence="1">The sequence shown here is derived from an EMBL/GenBank/DDBJ whole genome shotgun (WGS) entry which is preliminary data.</text>
</comment>
<reference evidence="1 2" key="1">
    <citation type="submission" date="2020-09" db="EMBL/GenBank/DDBJ databases">
        <title>Dyella sp. 7MK23 isolated from forest soil.</title>
        <authorList>
            <person name="Fu J."/>
        </authorList>
    </citation>
    <scope>NUCLEOTIDE SEQUENCE [LARGE SCALE GENOMIC DNA]</scope>
    <source>
        <strain evidence="1 2">7MK23</strain>
    </source>
</reference>
<evidence type="ECO:0008006" key="3">
    <source>
        <dbReference type="Google" id="ProtNLM"/>
    </source>
</evidence>
<gene>
    <name evidence="1" type="ORF">IGX34_19205</name>
</gene>
<organism evidence="1 2">
    <name type="scientific">Dyella acidiphila</name>
    <dbReference type="NCBI Taxonomy" id="2775866"/>
    <lineage>
        <taxon>Bacteria</taxon>
        <taxon>Pseudomonadati</taxon>
        <taxon>Pseudomonadota</taxon>
        <taxon>Gammaproteobacteria</taxon>
        <taxon>Lysobacterales</taxon>
        <taxon>Rhodanobacteraceae</taxon>
        <taxon>Dyella</taxon>
    </lineage>
</organism>
<name>A0ABR9GEN9_9GAMM</name>
<proteinExistence type="predicted"/>